<dbReference type="SUPFAM" id="SSF54826">
    <property type="entry name" value="Enolase N-terminal domain-like"/>
    <property type="match status" value="1"/>
</dbReference>
<dbReference type="GO" id="GO:0043748">
    <property type="term" value="F:O-succinylbenzoate synthase activity"/>
    <property type="evidence" value="ECO:0007669"/>
    <property type="project" value="UniProtKB-EC"/>
</dbReference>
<sequence>MKLKSISLNHVQLPMKFNFKTAKGELKLRDTIIIIAEDENGQRGYGECVSFTTPFYTQETFESSWESLAQTYIPKVMTTHFTHPFDIHQFFEQPLPMAMAGLENALVDLYYKSKDENTIAALFPEPLADTLSRGAVLGDAPFEQLPRKIDELVAQGVERIKLKIKPADGFERVQYAVKHYPHLQWAVDANRSYTLENIEALTKLDQFGLVCIEEPFATDTLEDYKNILPQLSTPLCFDENVQSWSDLQALSQLKGKTMLNIKIGRLGGLYQTKEAIAFCRKNNISFWIGSMVESGISKILHTQLATLSDNAMPGDLSDSSYYFPEDLIVPEIKFIEGKMKRPRGKGLGVAINQTALEHYTVKKEIFT</sequence>
<feature type="domain" description="Mandelate racemase/muconate lactonizing enzyme C-terminal" evidence="7">
    <location>
        <begin position="142"/>
        <end position="234"/>
    </location>
</feature>
<dbReference type="AlphaFoldDB" id="A0A1I4FAE9"/>
<dbReference type="Gene3D" id="3.30.390.10">
    <property type="entry name" value="Enolase-like, N-terminal domain"/>
    <property type="match status" value="1"/>
</dbReference>
<dbReference type="PANTHER" id="PTHR48073">
    <property type="entry name" value="O-SUCCINYLBENZOATE SYNTHASE-RELATED"/>
    <property type="match status" value="1"/>
</dbReference>
<dbReference type="EC" id="4.2.1.113" evidence="5 6"/>
<comment type="cofactor">
    <cofactor evidence="1">
        <name>a divalent metal cation</name>
        <dbReference type="ChEBI" id="CHEBI:60240"/>
    </cofactor>
</comment>
<organism evidence="8 9">
    <name type="scientific">Lactococcus garvieae</name>
    <dbReference type="NCBI Taxonomy" id="1363"/>
    <lineage>
        <taxon>Bacteria</taxon>
        <taxon>Bacillati</taxon>
        <taxon>Bacillota</taxon>
        <taxon>Bacilli</taxon>
        <taxon>Lactobacillales</taxon>
        <taxon>Streptococcaceae</taxon>
        <taxon>Lactococcus</taxon>
    </lineage>
</organism>
<keyword evidence="3" id="KW-0460">Magnesium</keyword>
<dbReference type="SFLD" id="SFLDG00180">
    <property type="entry name" value="muconate_cycloisomerase"/>
    <property type="match status" value="1"/>
</dbReference>
<dbReference type="InterPro" id="IPR010197">
    <property type="entry name" value="OSBS/NAAAR"/>
</dbReference>
<dbReference type="EMBL" id="FOTJ01000001">
    <property type="protein sequence ID" value="SFL14260.1"/>
    <property type="molecule type" value="Genomic_DNA"/>
</dbReference>
<accession>A0A1I4FAE9</accession>
<dbReference type="Gene3D" id="3.20.20.120">
    <property type="entry name" value="Enolase-like C-terminal domain"/>
    <property type="match status" value="1"/>
</dbReference>
<dbReference type="SFLD" id="SFLDF00009">
    <property type="entry name" value="o-succinylbenzoate_synthase"/>
    <property type="match status" value="1"/>
</dbReference>
<dbReference type="SFLD" id="SFLDS00001">
    <property type="entry name" value="Enolase"/>
    <property type="match status" value="1"/>
</dbReference>
<dbReference type="GO" id="GO:0046872">
    <property type="term" value="F:metal ion binding"/>
    <property type="evidence" value="ECO:0007669"/>
    <property type="project" value="UniProtKB-KW"/>
</dbReference>
<dbReference type="PANTHER" id="PTHR48073:SF5">
    <property type="entry name" value="O-SUCCINYLBENZOATE SYNTHASE"/>
    <property type="match status" value="1"/>
</dbReference>
<dbReference type="NCBIfam" id="TIGR01928">
    <property type="entry name" value="menC_lowGC_arch"/>
    <property type="match status" value="1"/>
</dbReference>
<name>A0A1I4FAE9_9LACT</name>
<dbReference type="InterPro" id="IPR036849">
    <property type="entry name" value="Enolase-like_C_sf"/>
</dbReference>
<dbReference type="UniPathway" id="UPA00079"/>
<dbReference type="SUPFAM" id="SSF51604">
    <property type="entry name" value="Enolase C-terminal domain-like"/>
    <property type="match status" value="1"/>
</dbReference>
<evidence type="ECO:0000256" key="2">
    <source>
        <dbReference type="ARBA" id="ARBA00022723"/>
    </source>
</evidence>
<evidence type="ECO:0000313" key="9">
    <source>
        <dbReference type="Proteomes" id="UP000181969"/>
    </source>
</evidence>
<dbReference type="Proteomes" id="UP000181969">
    <property type="component" value="Unassembled WGS sequence"/>
</dbReference>
<keyword evidence="4" id="KW-0456">Lyase</keyword>
<dbReference type="UniPathway" id="UPA01057">
    <property type="reaction ID" value="UER00165"/>
</dbReference>
<evidence type="ECO:0000256" key="1">
    <source>
        <dbReference type="ARBA" id="ARBA00001968"/>
    </source>
</evidence>
<dbReference type="OrthoDB" id="9774531at2"/>
<dbReference type="GO" id="GO:0009234">
    <property type="term" value="P:menaquinone biosynthetic process"/>
    <property type="evidence" value="ECO:0007669"/>
    <property type="project" value="UniProtKB-UniRule"/>
</dbReference>
<dbReference type="SMART" id="SM00922">
    <property type="entry name" value="MR_MLE"/>
    <property type="match status" value="1"/>
</dbReference>
<dbReference type="RefSeq" id="WP_074750299.1">
    <property type="nucleotide sequence ID" value="NZ_CAXVJC010000001.1"/>
</dbReference>
<evidence type="ECO:0000256" key="5">
    <source>
        <dbReference type="ARBA" id="ARBA00029491"/>
    </source>
</evidence>
<evidence type="ECO:0000256" key="3">
    <source>
        <dbReference type="ARBA" id="ARBA00022842"/>
    </source>
</evidence>
<reference evidence="8 9" key="1">
    <citation type="submission" date="2016-10" db="EMBL/GenBank/DDBJ databases">
        <authorList>
            <person name="de Groot N.N."/>
        </authorList>
    </citation>
    <scope>NUCLEOTIDE SEQUENCE [LARGE SCALE GENOMIC DNA]</scope>
    <source>
        <strain evidence="8 9">M79</strain>
    </source>
</reference>
<dbReference type="InterPro" id="IPR013342">
    <property type="entry name" value="Mandelate_racemase_C"/>
</dbReference>
<evidence type="ECO:0000256" key="4">
    <source>
        <dbReference type="ARBA" id="ARBA00023239"/>
    </source>
</evidence>
<dbReference type="InterPro" id="IPR029017">
    <property type="entry name" value="Enolase-like_N"/>
</dbReference>
<keyword evidence="2" id="KW-0479">Metal-binding</keyword>
<evidence type="ECO:0000259" key="7">
    <source>
        <dbReference type="SMART" id="SM00922"/>
    </source>
</evidence>
<evidence type="ECO:0000256" key="6">
    <source>
        <dbReference type="NCBIfam" id="TIGR01928"/>
    </source>
</evidence>
<proteinExistence type="predicted"/>
<protein>
    <recommendedName>
        <fullName evidence="5 6">o-succinylbenzoate synthase</fullName>
        <ecNumber evidence="5 6">4.2.1.113</ecNumber>
    </recommendedName>
</protein>
<evidence type="ECO:0000313" key="8">
    <source>
        <dbReference type="EMBL" id="SFL14260.1"/>
    </source>
</evidence>
<dbReference type="InterPro" id="IPR029065">
    <property type="entry name" value="Enolase_C-like"/>
</dbReference>
<dbReference type="Pfam" id="PF13378">
    <property type="entry name" value="MR_MLE_C"/>
    <property type="match status" value="1"/>
</dbReference>
<gene>
    <name evidence="8" type="ORF">SAMN05216438_101499</name>
</gene>